<dbReference type="Proteomes" id="UP000814140">
    <property type="component" value="Unassembled WGS sequence"/>
</dbReference>
<evidence type="ECO:0000313" key="1">
    <source>
        <dbReference type="EMBL" id="KAI0062205.1"/>
    </source>
</evidence>
<proteinExistence type="predicted"/>
<keyword evidence="2" id="KW-1185">Reference proteome</keyword>
<reference evidence="1" key="2">
    <citation type="journal article" date="2022" name="New Phytol.">
        <title>Evolutionary transition to the ectomycorrhizal habit in the genomes of a hyperdiverse lineage of mushroom-forming fungi.</title>
        <authorList>
            <person name="Looney B."/>
            <person name="Miyauchi S."/>
            <person name="Morin E."/>
            <person name="Drula E."/>
            <person name="Courty P.E."/>
            <person name="Kohler A."/>
            <person name="Kuo A."/>
            <person name="LaButti K."/>
            <person name="Pangilinan J."/>
            <person name="Lipzen A."/>
            <person name="Riley R."/>
            <person name="Andreopoulos W."/>
            <person name="He G."/>
            <person name="Johnson J."/>
            <person name="Nolan M."/>
            <person name="Tritt A."/>
            <person name="Barry K.W."/>
            <person name="Grigoriev I.V."/>
            <person name="Nagy L.G."/>
            <person name="Hibbett D."/>
            <person name="Henrissat B."/>
            <person name="Matheny P.B."/>
            <person name="Labbe J."/>
            <person name="Martin F.M."/>
        </authorList>
    </citation>
    <scope>NUCLEOTIDE SEQUENCE</scope>
    <source>
        <strain evidence="1">HHB10654</strain>
    </source>
</reference>
<gene>
    <name evidence="1" type="ORF">BV25DRAFT_1916132</name>
</gene>
<protein>
    <submittedName>
        <fullName evidence="1">Uncharacterized protein</fullName>
    </submittedName>
</protein>
<accession>A0ACB8T266</accession>
<comment type="caution">
    <text evidence="1">The sequence shown here is derived from an EMBL/GenBank/DDBJ whole genome shotgun (WGS) entry which is preliminary data.</text>
</comment>
<reference evidence="1" key="1">
    <citation type="submission" date="2021-03" db="EMBL/GenBank/DDBJ databases">
        <authorList>
            <consortium name="DOE Joint Genome Institute"/>
            <person name="Ahrendt S."/>
            <person name="Looney B.P."/>
            <person name="Miyauchi S."/>
            <person name="Morin E."/>
            <person name="Drula E."/>
            <person name="Courty P.E."/>
            <person name="Chicoki N."/>
            <person name="Fauchery L."/>
            <person name="Kohler A."/>
            <person name="Kuo A."/>
            <person name="Labutti K."/>
            <person name="Pangilinan J."/>
            <person name="Lipzen A."/>
            <person name="Riley R."/>
            <person name="Andreopoulos W."/>
            <person name="He G."/>
            <person name="Johnson J."/>
            <person name="Barry K.W."/>
            <person name="Grigoriev I.V."/>
            <person name="Nagy L."/>
            <person name="Hibbett D."/>
            <person name="Henrissat B."/>
            <person name="Matheny P.B."/>
            <person name="Labbe J."/>
            <person name="Martin F."/>
        </authorList>
    </citation>
    <scope>NUCLEOTIDE SEQUENCE</scope>
    <source>
        <strain evidence="1">HHB10654</strain>
    </source>
</reference>
<sequence>MGVSGVLSPRVSGNLHLHTSLQDLHPPNTWTLLRQSPEELCVNLPLARDACISGYMNGLARGVVPHRSQPIAHRHIVVPGRQPKWTPASGDPSSAVSTLGQFLAMSAFSYASVANARINASATGGLSTPESHPAQCVSSASTRHDPSRVRDPMVLCVRAASDKCNGACGTAGHT</sequence>
<dbReference type="EMBL" id="MU277208">
    <property type="protein sequence ID" value="KAI0062205.1"/>
    <property type="molecule type" value="Genomic_DNA"/>
</dbReference>
<name>A0ACB8T266_9AGAM</name>
<organism evidence="1 2">
    <name type="scientific">Artomyces pyxidatus</name>
    <dbReference type="NCBI Taxonomy" id="48021"/>
    <lineage>
        <taxon>Eukaryota</taxon>
        <taxon>Fungi</taxon>
        <taxon>Dikarya</taxon>
        <taxon>Basidiomycota</taxon>
        <taxon>Agaricomycotina</taxon>
        <taxon>Agaricomycetes</taxon>
        <taxon>Russulales</taxon>
        <taxon>Auriscalpiaceae</taxon>
        <taxon>Artomyces</taxon>
    </lineage>
</organism>
<evidence type="ECO:0000313" key="2">
    <source>
        <dbReference type="Proteomes" id="UP000814140"/>
    </source>
</evidence>